<proteinExistence type="predicted"/>
<evidence type="ECO:0000313" key="2">
    <source>
        <dbReference type="EMBL" id="GGK34225.1"/>
    </source>
</evidence>
<gene>
    <name evidence="2" type="ORF">GCM10011591_02440</name>
</gene>
<feature type="transmembrane region" description="Helical" evidence="1">
    <location>
        <begin position="265"/>
        <end position="287"/>
    </location>
</feature>
<evidence type="ECO:0000313" key="3">
    <source>
        <dbReference type="Proteomes" id="UP000612956"/>
    </source>
</evidence>
<keyword evidence="1" id="KW-1133">Transmembrane helix</keyword>
<dbReference type="RefSeq" id="WP_188826842.1">
    <property type="nucleotide sequence ID" value="NZ_BMMW01000001.1"/>
</dbReference>
<dbReference type="AlphaFoldDB" id="A0A917Q9I4"/>
<keyword evidence="1" id="KW-0472">Membrane</keyword>
<evidence type="ECO:0000256" key="1">
    <source>
        <dbReference type="SAM" id="Phobius"/>
    </source>
</evidence>
<feature type="transmembrane region" description="Helical" evidence="1">
    <location>
        <begin position="157"/>
        <end position="179"/>
    </location>
</feature>
<name>A0A917Q9I4_9NOCA</name>
<feature type="transmembrane region" description="Helical" evidence="1">
    <location>
        <begin position="336"/>
        <end position="355"/>
    </location>
</feature>
<dbReference type="EMBL" id="BMMW01000001">
    <property type="protein sequence ID" value="GGK34225.1"/>
    <property type="molecule type" value="Genomic_DNA"/>
</dbReference>
<accession>A0A917Q9I4</accession>
<keyword evidence="3" id="KW-1185">Reference proteome</keyword>
<sequence length="464" mass="49442">MPNDPRLTRPMLVGALAATATLAVAYLARPAVVQSTTNETPGGLTVLPTLDSEVAPMVLDHWDTATTRALKLLCSGVFGYLVIGVSLWVAQNHMASLGLRFHVPLTISHSTGIDFLAAIGTAVIALNVSARLTGTAEAPDVLMQTPEARARAYARHFFLSNTAELMGFASIVIGCASFADAINGNAVLAAFAVLSLAIVISLVSLDAKQGLYNGDAIRREVVRAQRNSDVERLRRVTADTTPPPPWSAKATQARYPATSVSSTSWWVYEILATVVLALLGPATVVAVQCWFADNFDGYWSGLALLSVGVLLLILTFSGSVVALAFAVIARPTPLSVVLSSLVAVALLIVAALPIASYLEDARRPDDLALAVAGVWTIFGPICLTVCALAIQRERASWLPTGLARATVRSLILGQIKRLESLLGVSAPTPPTVPTAYRWWHVWAWPHRASAAVHRWYQRSAGRTA</sequence>
<feature type="transmembrane region" description="Helical" evidence="1">
    <location>
        <begin position="185"/>
        <end position="205"/>
    </location>
</feature>
<organism evidence="2 3">
    <name type="scientific">Nocardia camponoti</name>
    <dbReference type="NCBI Taxonomy" id="1616106"/>
    <lineage>
        <taxon>Bacteria</taxon>
        <taxon>Bacillati</taxon>
        <taxon>Actinomycetota</taxon>
        <taxon>Actinomycetes</taxon>
        <taxon>Mycobacteriales</taxon>
        <taxon>Nocardiaceae</taxon>
        <taxon>Nocardia</taxon>
    </lineage>
</organism>
<comment type="caution">
    <text evidence="2">The sequence shown here is derived from an EMBL/GenBank/DDBJ whole genome shotgun (WGS) entry which is preliminary data.</text>
</comment>
<dbReference type="Proteomes" id="UP000612956">
    <property type="component" value="Unassembled WGS sequence"/>
</dbReference>
<protein>
    <submittedName>
        <fullName evidence="2">Uncharacterized protein</fullName>
    </submittedName>
</protein>
<keyword evidence="1" id="KW-0812">Transmembrane</keyword>
<feature type="transmembrane region" description="Helical" evidence="1">
    <location>
        <begin position="69"/>
        <end position="90"/>
    </location>
</feature>
<reference evidence="2" key="1">
    <citation type="journal article" date="2014" name="Int. J. Syst. Evol. Microbiol.">
        <title>Complete genome sequence of Corynebacterium casei LMG S-19264T (=DSM 44701T), isolated from a smear-ripened cheese.</title>
        <authorList>
            <consortium name="US DOE Joint Genome Institute (JGI-PGF)"/>
            <person name="Walter F."/>
            <person name="Albersmeier A."/>
            <person name="Kalinowski J."/>
            <person name="Ruckert C."/>
        </authorList>
    </citation>
    <scope>NUCLEOTIDE SEQUENCE</scope>
    <source>
        <strain evidence="2">CGMCC 4.7278</strain>
    </source>
</reference>
<feature type="transmembrane region" description="Helical" evidence="1">
    <location>
        <begin position="367"/>
        <end position="390"/>
    </location>
</feature>
<feature type="transmembrane region" description="Helical" evidence="1">
    <location>
        <begin position="299"/>
        <end position="329"/>
    </location>
</feature>
<reference evidence="2" key="2">
    <citation type="submission" date="2020-09" db="EMBL/GenBank/DDBJ databases">
        <authorList>
            <person name="Sun Q."/>
            <person name="Zhou Y."/>
        </authorList>
    </citation>
    <scope>NUCLEOTIDE SEQUENCE</scope>
    <source>
        <strain evidence="2">CGMCC 4.7278</strain>
    </source>
</reference>